<proteinExistence type="predicted"/>
<evidence type="ECO:0000256" key="5">
    <source>
        <dbReference type="SAM" id="Phobius"/>
    </source>
</evidence>
<dbReference type="GO" id="GO:0051119">
    <property type="term" value="F:sugar transmembrane transporter activity"/>
    <property type="evidence" value="ECO:0007669"/>
    <property type="project" value="InterPro"/>
</dbReference>
<sequence>MDYIQILGLVAAFLTTGANLPQTYKVIKTRSTKSLSALSFSMLFLGSITWVIYGIYRNDIPVMIANGLAGSLHGIILFMKLTAKNTKS</sequence>
<gene>
    <name evidence="6" type="ORF">EG849_13465</name>
</gene>
<evidence type="ECO:0000256" key="2">
    <source>
        <dbReference type="ARBA" id="ARBA00022692"/>
    </source>
</evidence>
<dbReference type="AlphaFoldDB" id="A0A3P3W9D9"/>
<evidence type="ECO:0008006" key="8">
    <source>
        <dbReference type="Google" id="ProtNLM"/>
    </source>
</evidence>
<dbReference type="InterPro" id="IPR006603">
    <property type="entry name" value="PQ-loop_rpt"/>
</dbReference>
<dbReference type="EMBL" id="RQVR01000018">
    <property type="protein sequence ID" value="RRJ89273.1"/>
    <property type="molecule type" value="Genomic_DNA"/>
</dbReference>
<protein>
    <recommendedName>
        <fullName evidence="8">Glutathione synthetase</fullName>
    </recommendedName>
</protein>
<keyword evidence="7" id="KW-1185">Reference proteome</keyword>
<dbReference type="RefSeq" id="WP_125013620.1">
    <property type="nucleotide sequence ID" value="NZ_RQVR01000018.1"/>
</dbReference>
<comment type="subcellular location">
    <subcellularLocation>
        <location evidence="1">Membrane</location>
        <topology evidence="1">Multi-pass membrane protein</topology>
    </subcellularLocation>
</comment>
<dbReference type="Pfam" id="PF04193">
    <property type="entry name" value="PQ-loop"/>
    <property type="match status" value="1"/>
</dbReference>
<evidence type="ECO:0000256" key="4">
    <source>
        <dbReference type="ARBA" id="ARBA00023136"/>
    </source>
</evidence>
<keyword evidence="2 5" id="KW-0812">Transmembrane</keyword>
<reference evidence="6 7" key="1">
    <citation type="submission" date="2018-11" db="EMBL/GenBank/DDBJ databases">
        <title>Flavobacterium sp. nov., YIM 102600 draft genome.</title>
        <authorList>
            <person name="Li G."/>
            <person name="Jiang Y."/>
        </authorList>
    </citation>
    <scope>NUCLEOTIDE SEQUENCE [LARGE SCALE GENOMIC DNA]</scope>
    <source>
        <strain evidence="6 7">YIM 102600</strain>
    </source>
</reference>
<evidence type="ECO:0000313" key="6">
    <source>
        <dbReference type="EMBL" id="RRJ89273.1"/>
    </source>
</evidence>
<dbReference type="OrthoDB" id="122062at2"/>
<evidence type="ECO:0000256" key="1">
    <source>
        <dbReference type="ARBA" id="ARBA00004141"/>
    </source>
</evidence>
<comment type="caution">
    <text evidence="6">The sequence shown here is derived from an EMBL/GenBank/DDBJ whole genome shotgun (WGS) entry which is preliminary data.</text>
</comment>
<dbReference type="GO" id="GO:0016020">
    <property type="term" value="C:membrane"/>
    <property type="evidence" value="ECO:0007669"/>
    <property type="project" value="UniProtKB-SubCell"/>
</dbReference>
<dbReference type="Gene3D" id="1.20.1280.290">
    <property type="match status" value="1"/>
</dbReference>
<feature type="transmembrane region" description="Helical" evidence="5">
    <location>
        <begin position="6"/>
        <end position="24"/>
    </location>
</feature>
<feature type="transmembrane region" description="Helical" evidence="5">
    <location>
        <begin position="36"/>
        <end position="56"/>
    </location>
</feature>
<feature type="transmembrane region" description="Helical" evidence="5">
    <location>
        <begin position="62"/>
        <end position="83"/>
    </location>
</feature>
<dbReference type="InterPro" id="IPR047662">
    <property type="entry name" value="SemiSWEET"/>
</dbReference>
<keyword evidence="3 5" id="KW-1133">Transmembrane helix</keyword>
<dbReference type="NCBIfam" id="NF037968">
    <property type="entry name" value="SemiSWEET_2"/>
    <property type="match status" value="1"/>
</dbReference>
<dbReference type="Proteomes" id="UP000271937">
    <property type="component" value="Unassembled WGS sequence"/>
</dbReference>
<keyword evidence="4 5" id="KW-0472">Membrane</keyword>
<evidence type="ECO:0000313" key="7">
    <source>
        <dbReference type="Proteomes" id="UP000271937"/>
    </source>
</evidence>
<name>A0A3P3W9D9_9FLAO</name>
<accession>A0A3P3W9D9</accession>
<evidence type="ECO:0000256" key="3">
    <source>
        <dbReference type="ARBA" id="ARBA00022989"/>
    </source>
</evidence>
<organism evidence="6 7">
    <name type="scientific">Flavobacterium macacae</name>
    <dbReference type="NCBI Taxonomy" id="2488993"/>
    <lineage>
        <taxon>Bacteria</taxon>
        <taxon>Pseudomonadati</taxon>
        <taxon>Bacteroidota</taxon>
        <taxon>Flavobacteriia</taxon>
        <taxon>Flavobacteriales</taxon>
        <taxon>Flavobacteriaceae</taxon>
        <taxon>Flavobacterium</taxon>
    </lineage>
</organism>